<dbReference type="Proteomes" id="UP000305282">
    <property type="component" value="Unassembled WGS sequence"/>
</dbReference>
<dbReference type="AlphaFoldDB" id="A0A4S5ED24"/>
<sequence length="48" mass="4748">DLVRSSWASLGGKGGGKPDIAQGGGGNPEMVPAVFAKLRGLVADLAAR</sequence>
<name>A0A4S5ED24_9ACTN</name>
<protein>
    <recommendedName>
        <fullName evidence="2">DHHA1 domain-containing protein</fullName>
    </recommendedName>
</protein>
<dbReference type="Gene3D" id="3.10.310.40">
    <property type="match status" value="1"/>
</dbReference>
<keyword evidence="4" id="KW-1185">Reference proteome</keyword>
<dbReference type="Pfam" id="PF02272">
    <property type="entry name" value="DHHA1"/>
    <property type="match status" value="1"/>
</dbReference>
<feature type="non-terminal residue" evidence="3">
    <location>
        <position position="1"/>
    </location>
</feature>
<organism evidence="3 4">
    <name type="scientific">Candidatus Frankia alpina</name>
    <dbReference type="NCBI Taxonomy" id="2699483"/>
    <lineage>
        <taxon>Bacteria</taxon>
        <taxon>Bacillati</taxon>
        <taxon>Actinomycetota</taxon>
        <taxon>Actinomycetes</taxon>
        <taxon>Frankiales</taxon>
        <taxon>Frankiaceae</taxon>
        <taxon>Frankia</taxon>
    </lineage>
</organism>
<proteinExistence type="predicted"/>
<feature type="domain" description="DHHA1" evidence="2">
    <location>
        <begin position="2"/>
        <end position="43"/>
    </location>
</feature>
<feature type="region of interest" description="Disordered" evidence="1">
    <location>
        <begin position="1"/>
        <end position="26"/>
    </location>
</feature>
<gene>
    <name evidence="3" type="ORF">E7Y31_16135</name>
</gene>
<evidence type="ECO:0000313" key="3">
    <source>
        <dbReference type="EMBL" id="THJ69602.1"/>
    </source>
</evidence>
<evidence type="ECO:0000259" key="2">
    <source>
        <dbReference type="Pfam" id="PF02272"/>
    </source>
</evidence>
<accession>A0A4S5ED24</accession>
<evidence type="ECO:0000313" key="4">
    <source>
        <dbReference type="Proteomes" id="UP000305282"/>
    </source>
</evidence>
<evidence type="ECO:0000256" key="1">
    <source>
        <dbReference type="SAM" id="MobiDB-lite"/>
    </source>
</evidence>
<dbReference type="EMBL" id="SSXH01000448">
    <property type="protein sequence ID" value="THJ69602.1"/>
    <property type="molecule type" value="Genomic_DNA"/>
</dbReference>
<feature type="compositionally biased region" description="Gly residues" evidence="1">
    <location>
        <begin position="11"/>
        <end position="26"/>
    </location>
</feature>
<dbReference type="RefSeq" id="WP_136448834.1">
    <property type="nucleotide sequence ID" value="NZ_SSXH01000448.1"/>
</dbReference>
<dbReference type="GO" id="GO:0003676">
    <property type="term" value="F:nucleic acid binding"/>
    <property type="evidence" value="ECO:0007669"/>
    <property type="project" value="InterPro"/>
</dbReference>
<reference evidence="3 4" key="1">
    <citation type="submission" date="2019-04" db="EMBL/GenBank/DDBJ databases">
        <title>Draft genome sequences for three unisolated Alnus-infective Frankia Sp+ strains, AgTrS, AiOr and AvVan, the first sequenced Frankia strains able to sporulate in-planta.</title>
        <authorList>
            <person name="Bethencourt L."/>
            <person name="Vautrin F."/>
            <person name="Taib N."/>
            <person name="Dubost A."/>
            <person name="Castro-Garcia L."/>
            <person name="Imbaud O."/>
            <person name="Abrouk D."/>
            <person name="Fournier P."/>
            <person name="Briolay J."/>
            <person name="Nguyen A."/>
            <person name="Normand P."/>
            <person name="Fernandez M.P."/>
            <person name="Brochier-Armanet C."/>
            <person name="Herrera-Belaroussi A."/>
        </authorList>
    </citation>
    <scope>NUCLEOTIDE SEQUENCE [LARGE SCALE GENOMIC DNA]</scope>
    <source>
        <strain evidence="3 4">AvVan</strain>
    </source>
</reference>
<dbReference type="InterPro" id="IPR003156">
    <property type="entry name" value="DHHA1_dom"/>
</dbReference>
<comment type="caution">
    <text evidence="3">The sequence shown here is derived from an EMBL/GenBank/DDBJ whole genome shotgun (WGS) entry which is preliminary data.</text>
</comment>